<dbReference type="Gene3D" id="1.10.375.10">
    <property type="entry name" value="Human Immunodeficiency Virus Type 1 Capsid Protein"/>
    <property type="match status" value="1"/>
</dbReference>
<protein>
    <recommendedName>
        <fullName evidence="1">Core shell protein Gag P30 domain-containing protein</fullName>
    </recommendedName>
</protein>
<sequence>SPPPGPQRSALLEKKELPAFQYLPSASSSTRLSYYPFSCLRFGFCTSYCYCSQLSSASPTKNYRAGIGTWSACCRNKSACCLPADLVLWQQQMPRLWDDSEKVVQTICSIFRIYDPTWADVQQLFEAVFTLDKKIKIWETNYRWAREASGRAPWPANDSAWDPSLPANRDMLQRVRGGLLESLELSGRKTVNWDKVRECQQGNTENPEYSEYYA</sequence>
<evidence type="ECO:0000259" key="1">
    <source>
        <dbReference type="Pfam" id="PF02093"/>
    </source>
</evidence>
<dbReference type="Pfam" id="PF02093">
    <property type="entry name" value="Gag_p30"/>
    <property type="match status" value="1"/>
</dbReference>
<dbReference type="InterPro" id="IPR003036">
    <property type="entry name" value="Gag_P30"/>
</dbReference>
<proteinExistence type="predicted"/>
<dbReference type="PANTHER" id="PTHR33166">
    <property type="entry name" value="GAG_P30 DOMAIN-CONTAINING PROTEIN"/>
    <property type="match status" value="1"/>
</dbReference>
<reference evidence="2" key="1">
    <citation type="submission" date="2025-08" db="UniProtKB">
        <authorList>
            <consortium name="Ensembl"/>
        </authorList>
    </citation>
    <scope>IDENTIFICATION</scope>
</reference>
<evidence type="ECO:0000313" key="2">
    <source>
        <dbReference type="Ensembl" id="ENSCPGP00000019934.1"/>
    </source>
</evidence>
<evidence type="ECO:0000313" key="3">
    <source>
        <dbReference type="Proteomes" id="UP000694419"/>
    </source>
</evidence>
<dbReference type="InterPro" id="IPR050462">
    <property type="entry name" value="Retroviral_Gag-Pol_poly"/>
</dbReference>
<dbReference type="GO" id="GO:0019068">
    <property type="term" value="P:virion assembly"/>
    <property type="evidence" value="ECO:0007669"/>
    <property type="project" value="InterPro"/>
</dbReference>
<accession>A0A8C3KBW0</accession>
<organism evidence="2 3">
    <name type="scientific">Calidris pygmaea</name>
    <name type="common">Spoon-billed sandpiper</name>
    <dbReference type="NCBI Taxonomy" id="425635"/>
    <lineage>
        <taxon>Eukaryota</taxon>
        <taxon>Metazoa</taxon>
        <taxon>Chordata</taxon>
        <taxon>Craniata</taxon>
        <taxon>Vertebrata</taxon>
        <taxon>Euteleostomi</taxon>
        <taxon>Archelosauria</taxon>
        <taxon>Archosauria</taxon>
        <taxon>Dinosauria</taxon>
        <taxon>Saurischia</taxon>
        <taxon>Theropoda</taxon>
        <taxon>Coelurosauria</taxon>
        <taxon>Aves</taxon>
        <taxon>Neognathae</taxon>
        <taxon>Neoaves</taxon>
        <taxon>Charadriiformes</taxon>
        <taxon>Scolopacidae</taxon>
        <taxon>Calidris</taxon>
    </lineage>
</organism>
<dbReference type="Ensembl" id="ENSCPGT00000021843.1">
    <property type="protein sequence ID" value="ENSCPGP00000019934.1"/>
    <property type="gene ID" value="ENSCPGG00000013973.1"/>
</dbReference>
<keyword evidence="3" id="KW-1185">Reference proteome</keyword>
<reference evidence="2" key="2">
    <citation type="submission" date="2025-09" db="UniProtKB">
        <authorList>
            <consortium name="Ensembl"/>
        </authorList>
    </citation>
    <scope>IDENTIFICATION</scope>
</reference>
<dbReference type="AlphaFoldDB" id="A0A8C3KBW0"/>
<name>A0A8C3KBW0_9CHAR</name>
<dbReference type="SUPFAM" id="SSF47943">
    <property type="entry name" value="Retrovirus capsid protein, N-terminal core domain"/>
    <property type="match status" value="1"/>
</dbReference>
<dbReference type="InterPro" id="IPR008919">
    <property type="entry name" value="Retrov_capsid_N"/>
</dbReference>
<dbReference type="Proteomes" id="UP000694419">
    <property type="component" value="Unplaced"/>
</dbReference>
<feature type="domain" description="Core shell protein Gag P30" evidence="1">
    <location>
        <begin position="85"/>
        <end position="207"/>
    </location>
</feature>